<dbReference type="GO" id="GO:0050043">
    <property type="term" value="F:lactate racemase activity"/>
    <property type="evidence" value="ECO:0007669"/>
    <property type="project" value="InterPro"/>
</dbReference>
<dbReference type="InterPro" id="IPR048068">
    <property type="entry name" value="LarA-like"/>
</dbReference>
<protein>
    <submittedName>
        <fullName evidence="2">DUF2088 domain-containing protein</fullName>
    </submittedName>
</protein>
<dbReference type="PANTHER" id="PTHR33171:SF17">
    <property type="entry name" value="LARA-LIKE N-TERMINAL DOMAIN-CONTAINING PROTEIN"/>
    <property type="match status" value="1"/>
</dbReference>
<feature type="domain" description="LarA-like N-terminal" evidence="1">
    <location>
        <begin position="33"/>
        <end position="183"/>
    </location>
</feature>
<dbReference type="Gene3D" id="3.90.226.30">
    <property type="match status" value="1"/>
</dbReference>
<evidence type="ECO:0000313" key="2">
    <source>
        <dbReference type="EMBL" id="HJC62180.1"/>
    </source>
</evidence>
<dbReference type="AlphaFoldDB" id="A0A9D2PLS2"/>
<evidence type="ECO:0000259" key="1">
    <source>
        <dbReference type="Pfam" id="PF09861"/>
    </source>
</evidence>
<dbReference type="PANTHER" id="PTHR33171">
    <property type="entry name" value="LAR_N DOMAIN-CONTAINING PROTEIN"/>
    <property type="match status" value="1"/>
</dbReference>
<evidence type="ECO:0000313" key="3">
    <source>
        <dbReference type="Proteomes" id="UP000823886"/>
    </source>
</evidence>
<organism evidence="2 3">
    <name type="scientific">Candidatus Blautia merdavium</name>
    <dbReference type="NCBI Taxonomy" id="2838494"/>
    <lineage>
        <taxon>Bacteria</taxon>
        <taxon>Bacillati</taxon>
        <taxon>Bacillota</taxon>
        <taxon>Clostridia</taxon>
        <taxon>Lachnospirales</taxon>
        <taxon>Lachnospiraceae</taxon>
        <taxon>Blautia</taxon>
    </lineage>
</organism>
<gene>
    <name evidence="2" type="ORF">H9753_00985</name>
</gene>
<reference evidence="2" key="1">
    <citation type="journal article" date="2021" name="PeerJ">
        <title>Extensive microbial diversity within the chicken gut microbiome revealed by metagenomics and culture.</title>
        <authorList>
            <person name="Gilroy R."/>
            <person name="Ravi A."/>
            <person name="Getino M."/>
            <person name="Pursley I."/>
            <person name="Horton D.L."/>
            <person name="Alikhan N.F."/>
            <person name="Baker D."/>
            <person name="Gharbi K."/>
            <person name="Hall N."/>
            <person name="Watson M."/>
            <person name="Adriaenssens E.M."/>
            <person name="Foster-Nyarko E."/>
            <person name="Jarju S."/>
            <person name="Secka A."/>
            <person name="Antonio M."/>
            <person name="Oren A."/>
            <person name="Chaudhuri R.R."/>
            <person name="La Ragione R."/>
            <person name="Hildebrand F."/>
            <person name="Pallen M.J."/>
        </authorList>
    </citation>
    <scope>NUCLEOTIDE SEQUENCE</scope>
    <source>
        <strain evidence="2">ChiBcec2-3848</strain>
    </source>
</reference>
<reference evidence="2" key="2">
    <citation type="submission" date="2021-04" db="EMBL/GenBank/DDBJ databases">
        <authorList>
            <person name="Gilroy R."/>
        </authorList>
    </citation>
    <scope>NUCLEOTIDE SEQUENCE</scope>
    <source>
        <strain evidence="2">ChiBcec2-3848</strain>
    </source>
</reference>
<dbReference type="Gene3D" id="3.40.50.11440">
    <property type="match status" value="1"/>
</dbReference>
<dbReference type="Pfam" id="PF09861">
    <property type="entry name" value="Lar_N"/>
    <property type="match status" value="1"/>
</dbReference>
<dbReference type="InterPro" id="IPR043166">
    <property type="entry name" value="LarA-like_C"/>
</dbReference>
<proteinExistence type="predicted"/>
<dbReference type="EMBL" id="DWVZ01000011">
    <property type="protein sequence ID" value="HJC62180.1"/>
    <property type="molecule type" value="Genomic_DNA"/>
</dbReference>
<sequence length="424" mass="47949">MKEIYMTNTVSRISHQEVEACMDQLLLQYPNLKKVLLIPPDFTRCYSYAGEITQVLYKKLSPHALVHVMPALGTHMAMDDEEKEKMFGKVIPEEAFLIHHWQTDTVSLGKVPREVIEEISQGLYSTEIEVEVNEKLVHGGYDLILSIGQVVPHEVVGMANYSKNIFVGTGGRQMINQSHMLSAICGMEKALGVTDSPARKVFDYAQKHFLDGKLPLVYIQTVTTLEDEEVSLKGLYIGASRTPFEMAAALSEQLNICHVEKRAKKLVTYLDPYELKTTWVGNKGIYRTRMAVADGGDLIILAPGVKAFGENQEMDNMTRTYGYKGRDYVLNLFQKGVFENRIMAAAHLIQGSSDGRFTITYCTRPENLSKEEINQVGYEWMDYEEAAALYNPETLKEGWNTLENGEEIYFVKTPALGLWKVDEE</sequence>
<comment type="caution">
    <text evidence="2">The sequence shown here is derived from an EMBL/GenBank/DDBJ whole genome shotgun (WGS) entry which is preliminary data.</text>
</comment>
<name>A0A9D2PLS2_9FIRM</name>
<dbReference type="InterPro" id="IPR018657">
    <property type="entry name" value="LarA-like_N"/>
</dbReference>
<accession>A0A9D2PLS2</accession>
<dbReference type="Proteomes" id="UP000823886">
    <property type="component" value="Unassembled WGS sequence"/>
</dbReference>